<dbReference type="AlphaFoldDB" id="A0A9N9LLU4"/>
<dbReference type="InterPro" id="IPR001597">
    <property type="entry name" value="ArAA_b-elim_lyase/Thr_aldolase"/>
</dbReference>
<dbReference type="Proteomes" id="UP000701801">
    <property type="component" value="Unassembled WGS sequence"/>
</dbReference>
<gene>
    <name evidence="5" type="ORF">HYALB_00008732</name>
</gene>
<dbReference type="InterPro" id="IPR015421">
    <property type="entry name" value="PyrdxlP-dep_Trfase_major"/>
</dbReference>
<evidence type="ECO:0000256" key="2">
    <source>
        <dbReference type="ARBA" id="ARBA00022898"/>
    </source>
</evidence>
<evidence type="ECO:0000313" key="5">
    <source>
        <dbReference type="EMBL" id="CAG8977705.1"/>
    </source>
</evidence>
<evidence type="ECO:0000256" key="1">
    <source>
        <dbReference type="ARBA" id="ARBA00001933"/>
    </source>
</evidence>
<sequence>MSTNRLPWSPEEKSLFNRIRAEIPRASAPVLTEVYNQRNNRKDRVHTVNAVRGMLIYHKLPSRDTSSISRGRPRTRTGIEVIEAVVPATMNEHLPLKYDHCSLDTQSGVLKRGVSLPLHPLIADARRHTLCSKTIGFDDDPFPETVWPFTITDEEIWALECTEQDKVALKQYFDFFKVDRPSVAGTWNCSTCPDSRDPAVQHAIISNGFYDTTSANVSMSGFEQVSFPSPGLTESYPIELVGKENPFKGDLDILATAEFLRNNSSRVQIILLTITNNWAAAQPVSMANVKATSELAREYCIPLFSDACRFAENAKFVQDFEAGYNTYTIPEIMHEMFSCADGFTISLKKDGLANMGGALCFRDQGIFATKFPTVGMKLKERQIVCYGNDSYRGMSGRDMMAATWEWDLKSELERQGIHNLVRFAVPRNVMNENHFDYTVAAISQLYKKRHFIPGMRIVRGKNLRIRHFSCKLETVPVITSNGSLTKNGLQNGNSYDDLETKSEEN</sequence>
<keyword evidence="2" id="KW-0663">Pyridoxal phosphate</keyword>
<protein>
    <recommendedName>
        <fullName evidence="4">Aromatic amino acid beta-eliminating lyase/threonine aldolase domain-containing protein</fullName>
    </recommendedName>
</protein>
<comment type="cofactor">
    <cofactor evidence="1">
        <name>pyridoxal 5'-phosphate</name>
        <dbReference type="ChEBI" id="CHEBI:597326"/>
    </cofactor>
</comment>
<dbReference type="EMBL" id="CAJVRM010000230">
    <property type="protein sequence ID" value="CAG8977705.1"/>
    <property type="molecule type" value="Genomic_DNA"/>
</dbReference>
<dbReference type="Gene3D" id="3.40.640.10">
    <property type="entry name" value="Type I PLP-dependent aspartate aminotransferase-like (Major domain)"/>
    <property type="match status" value="1"/>
</dbReference>
<proteinExistence type="predicted"/>
<dbReference type="InterPro" id="IPR015424">
    <property type="entry name" value="PyrdxlP-dep_Trfase"/>
</dbReference>
<dbReference type="Pfam" id="PF01212">
    <property type="entry name" value="Beta_elim_lyase"/>
    <property type="match status" value="1"/>
</dbReference>
<organism evidence="5 6">
    <name type="scientific">Hymenoscyphus albidus</name>
    <dbReference type="NCBI Taxonomy" id="595503"/>
    <lineage>
        <taxon>Eukaryota</taxon>
        <taxon>Fungi</taxon>
        <taxon>Dikarya</taxon>
        <taxon>Ascomycota</taxon>
        <taxon>Pezizomycotina</taxon>
        <taxon>Leotiomycetes</taxon>
        <taxon>Helotiales</taxon>
        <taxon>Helotiaceae</taxon>
        <taxon>Hymenoscyphus</taxon>
    </lineage>
</organism>
<dbReference type="GO" id="GO:0016829">
    <property type="term" value="F:lyase activity"/>
    <property type="evidence" value="ECO:0007669"/>
    <property type="project" value="InterPro"/>
</dbReference>
<feature type="domain" description="Aromatic amino acid beta-eliminating lyase/threonine aldolase" evidence="4">
    <location>
        <begin position="205"/>
        <end position="438"/>
    </location>
</feature>
<dbReference type="GO" id="GO:0006520">
    <property type="term" value="P:amino acid metabolic process"/>
    <property type="evidence" value="ECO:0007669"/>
    <property type="project" value="InterPro"/>
</dbReference>
<keyword evidence="6" id="KW-1185">Reference proteome</keyword>
<dbReference type="PANTHER" id="PTHR32325:SF4">
    <property type="entry name" value="TRYPTOPHANASE"/>
    <property type="match status" value="1"/>
</dbReference>
<feature type="region of interest" description="Disordered" evidence="3">
    <location>
        <begin position="486"/>
        <end position="505"/>
    </location>
</feature>
<accession>A0A9N9LLU4</accession>
<dbReference type="PANTHER" id="PTHR32325">
    <property type="entry name" value="BETA-ELIMINATING LYASE-LIKE PROTEIN-RELATED"/>
    <property type="match status" value="1"/>
</dbReference>
<name>A0A9N9LLU4_9HELO</name>
<dbReference type="SUPFAM" id="SSF53383">
    <property type="entry name" value="PLP-dependent transferases"/>
    <property type="match status" value="1"/>
</dbReference>
<evidence type="ECO:0000256" key="3">
    <source>
        <dbReference type="SAM" id="MobiDB-lite"/>
    </source>
</evidence>
<reference evidence="5" key="1">
    <citation type="submission" date="2021-07" db="EMBL/GenBank/DDBJ databases">
        <authorList>
            <person name="Durling M."/>
        </authorList>
    </citation>
    <scope>NUCLEOTIDE SEQUENCE</scope>
</reference>
<dbReference type="OrthoDB" id="3431156at2759"/>
<comment type="caution">
    <text evidence="5">The sequence shown here is derived from an EMBL/GenBank/DDBJ whole genome shotgun (WGS) entry which is preliminary data.</text>
</comment>
<evidence type="ECO:0000313" key="6">
    <source>
        <dbReference type="Proteomes" id="UP000701801"/>
    </source>
</evidence>
<evidence type="ECO:0000259" key="4">
    <source>
        <dbReference type="Pfam" id="PF01212"/>
    </source>
</evidence>